<proteinExistence type="predicted"/>
<dbReference type="Proteomes" id="UP001055811">
    <property type="component" value="Linkage Group LG05"/>
</dbReference>
<name>A0ACB9CS55_CICIN</name>
<comment type="caution">
    <text evidence="1">The sequence shown here is derived from an EMBL/GenBank/DDBJ whole genome shotgun (WGS) entry which is preliminary data.</text>
</comment>
<gene>
    <name evidence="1" type="ORF">L2E82_27139</name>
</gene>
<dbReference type="EMBL" id="CM042013">
    <property type="protein sequence ID" value="KAI3737144.1"/>
    <property type="molecule type" value="Genomic_DNA"/>
</dbReference>
<reference evidence="1 2" key="2">
    <citation type="journal article" date="2022" name="Mol. Ecol. Resour.">
        <title>The genomes of chicory, endive, great burdock and yacon provide insights into Asteraceae paleo-polyploidization history and plant inulin production.</title>
        <authorList>
            <person name="Fan W."/>
            <person name="Wang S."/>
            <person name="Wang H."/>
            <person name="Wang A."/>
            <person name="Jiang F."/>
            <person name="Liu H."/>
            <person name="Zhao H."/>
            <person name="Xu D."/>
            <person name="Zhang Y."/>
        </authorList>
    </citation>
    <scope>NUCLEOTIDE SEQUENCE [LARGE SCALE GENOMIC DNA]</scope>
    <source>
        <strain evidence="2">cv. Punajuju</strain>
        <tissue evidence="1">Leaves</tissue>
    </source>
</reference>
<sequence length="690" mass="75809">MDKGWGGPVGKPWLQQQQQSHTFFNSKPTGIDFKMISTFIHNAILYLTFYTTTLAALNQNPSDDALSLLAFKSVADTGNNLGYSVHKSSALCKWQGVQCQINGKVIRLVLENLNLAGVFAANTLTRMEQLRVLSLRNNSLTGPIPDLAGLVNLKALFLDHNYFSGAIPSSISSLHRLRNLDLSHNKLSGAIPVELRNLNRLNYLRLDSNHLNGSIPPLNQSSLQIFNVSDNFLTGPVPVTPTLARFGPASFSINPQLCGVIVRTECGIRGSFFGKNPTSSSTPPRLGRGKTGQPQPMEGFTNSNSTNPKRLGLVVGFSAGLLVVITSVLCIILSIKTSKKKRGRKGIVPTREIIEMVEAADAAAEVMRMEKGGELEKKVRKLHQGMAMEKSGNLVFFTGDGGESQLYTVEHLMRAPAELLGSGTVGTTYKAVVDNRVIMAVKRIYASMLLGTRNEEFERHMEVVGRLRHPNLVALRAYFLAEEEKLLVYDYQSNGSLSSLIHGSKSLMAKSLHWTSCLKIAEDVAQGLSYLHQTCSLVHGNLKTSNVLLGPDFEACLSDYCLSALFHRLPYNGDFVSVAYNEPELHQPTAKSDVYSFGVLLLELLTGRTASEQPDLMPEDVVKWVKSNRDHGGGGMEEKRVEMMTEVAIACSVRSPELSPTMWQVIKMLQEIKEAAVMEDCGLNPWIETS</sequence>
<reference evidence="2" key="1">
    <citation type="journal article" date="2022" name="Mol. Ecol. Resour.">
        <title>The genomes of chicory, endive, great burdock and yacon provide insights into Asteraceae palaeo-polyploidization history and plant inulin production.</title>
        <authorList>
            <person name="Fan W."/>
            <person name="Wang S."/>
            <person name="Wang H."/>
            <person name="Wang A."/>
            <person name="Jiang F."/>
            <person name="Liu H."/>
            <person name="Zhao H."/>
            <person name="Xu D."/>
            <person name="Zhang Y."/>
        </authorList>
    </citation>
    <scope>NUCLEOTIDE SEQUENCE [LARGE SCALE GENOMIC DNA]</scope>
    <source>
        <strain evidence="2">cv. Punajuju</strain>
    </source>
</reference>
<accession>A0ACB9CS55</accession>
<keyword evidence="2" id="KW-1185">Reference proteome</keyword>
<protein>
    <submittedName>
        <fullName evidence="1">Uncharacterized protein</fullName>
    </submittedName>
</protein>
<evidence type="ECO:0000313" key="2">
    <source>
        <dbReference type="Proteomes" id="UP001055811"/>
    </source>
</evidence>
<evidence type="ECO:0000313" key="1">
    <source>
        <dbReference type="EMBL" id="KAI3737144.1"/>
    </source>
</evidence>
<organism evidence="1 2">
    <name type="scientific">Cichorium intybus</name>
    <name type="common">Chicory</name>
    <dbReference type="NCBI Taxonomy" id="13427"/>
    <lineage>
        <taxon>Eukaryota</taxon>
        <taxon>Viridiplantae</taxon>
        <taxon>Streptophyta</taxon>
        <taxon>Embryophyta</taxon>
        <taxon>Tracheophyta</taxon>
        <taxon>Spermatophyta</taxon>
        <taxon>Magnoliopsida</taxon>
        <taxon>eudicotyledons</taxon>
        <taxon>Gunneridae</taxon>
        <taxon>Pentapetalae</taxon>
        <taxon>asterids</taxon>
        <taxon>campanulids</taxon>
        <taxon>Asterales</taxon>
        <taxon>Asteraceae</taxon>
        <taxon>Cichorioideae</taxon>
        <taxon>Cichorieae</taxon>
        <taxon>Cichoriinae</taxon>
        <taxon>Cichorium</taxon>
    </lineage>
</organism>